<feature type="transmembrane region" description="Helical" evidence="6">
    <location>
        <begin position="291"/>
        <end position="316"/>
    </location>
</feature>
<keyword evidence="4 6" id="KW-1133">Transmembrane helix</keyword>
<evidence type="ECO:0000256" key="6">
    <source>
        <dbReference type="SAM" id="Phobius"/>
    </source>
</evidence>
<dbReference type="GO" id="GO:0005886">
    <property type="term" value="C:plasma membrane"/>
    <property type="evidence" value="ECO:0007669"/>
    <property type="project" value="UniProtKB-SubCell"/>
</dbReference>
<dbReference type="HOGENOM" id="CLU_069763_0_0_10"/>
<dbReference type="AlphaFoldDB" id="H6L266"/>
<dbReference type="OrthoDB" id="1121314at2"/>
<feature type="transmembrane region" description="Helical" evidence="6">
    <location>
        <begin position="247"/>
        <end position="271"/>
    </location>
</feature>
<dbReference type="eggNOG" id="COG0392">
    <property type="taxonomic scope" value="Bacteria"/>
</dbReference>
<feature type="transmembrane region" description="Helical" evidence="6">
    <location>
        <begin position="216"/>
        <end position="240"/>
    </location>
</feature>
<evidence type="ECO:0000256" key="3">
    <source>
        <dbReference type="ARBA" id="ARBA00022692"/>
    </source>
</evidence>
<proteinExistence type="predicted"/>
<comment type="subcellular location">
    <subcellularLocation>
        <location evidence="1">Cell membrane</location>
        <topology evidence="1">Multi-pass membrane protein</topology>
    </subcellularLocation>
</comment>
<dbReference type="InterPro" id="IPR022791">
    <property type="entry name" value="L-PG_synthase/AglD"/>
</dbReference>
<keyword evidence="8" id="KW-1185">Reference proteome</keyword>
<sequence>MGNRIFALLKQIWANKGLRFLLQLLLFVALAYLLKQQWQRAAAELPPLSWQRFQAEFSLAYFSLALLLLPLNWALEAQKWRALLAAPMAFSRAIKAIFMGLALGVFTPNRIGEHAGRLLYLPKALRAQSLSSSAFGSLAQWIVLVAAGLLALAYRELAQLPIPAWFLAQKYWLYGALPPLLLLLLAIYFWGPQWCSRWTFLQKYAFLKLNLPKRNLSAVLGLSLLRYGCYILQNVALLYAFGARPPFLLAVTAVQLVFLAQTALPIPASVALLARASLSLYFLAPIAADHILWASFTLWLINIFLPTLMASLIGFFRLNAKEKKI</sequence>
<keyword evidence="2" id="KW-1003">Cell membrane</keyword>
<feature type="transmembrane region" description="Helical" evidence="6">
    <location>
        <begin position="58"/>
        <end position="75"/>
    </location>
</feature>
<dbReference type="RefSeq" id="WP_015692327.1">
    <property type="nucleotide sequence ID" value="NC_016940.1"/>
</dbReference>
<dbReference type="KEGG" id="sgn:SGRA_1973"/>
<reference evidence="7 8" key="1">
    <citation type="journal article" date="2012" name="Stand. Genomic Sci.">
        <title>Complete genome sequencing and analysis of Saprospira grandis str. Lewin, a predatory marine bacterium.</title>
        <authorList>
            <person name="Saw J.H."/>
            <person name="Yuryev A."/>
            <person name="Kanbe M."/>
            <person name="Hou S."/>
            <person name="Young A.G."/>
            <person name="Aizawa S."/>
            <person name="Alam M."/>
        </authorList>
    </citation>
    <scope>NUCLEOTIDE SEQUENCE [LARGE SCALE GENOMIC DNA]</scope>
    <source>
        <strain evidence="7 8">Lewin</strain>
    </source>
</reference>
<evidence type="ECO:0000256" key="4">
    <source>
        <dbReference type="ARBA" id="ARBA00022989"/>
    </source>
</evidence>
<feature type="transmembrane region" description="Helical" evidence="6">
    <location>
        <begin position="20"/>
        <end position="38"/>
    </location>
</feature>
<name>H6L266_SAPGL</name>
<evidence type="ECO:0000256" key="5">
    <source>
        <dbReference type="ARBA" id="ARBA00023136"/>
    </source>
</evidence>
<evidence type="ECO:0000313" key="7">
    <source>
        <dbReference type="EMBL" id="AFC24704.1"/>
    </source>
</evidence>
<protein>
    <submittedName>
        <fullName evidence="7">Uncharacterized protein</fullName>
    </submittedName>
</protein>
<evidence type="ECO:0000256" key="2">
    <source>
        <dbReference type="ARBA" id="ARBA00022475"/>
    </source>
</evidence>
<evidence type="ECO:0000313" key="8">
    <source>
        <dbReference type="Proteomes" id="UP000007519"/>
    </source>
</evidence>
<dbReference type="STRING" id="984262.SGRA_1973"/>
<feature type="transmembrane region" description="Helical" evidence="6">
    <location>
        <begin position="127"/>
        <end position="150"/>
    </location>
</feature>
<keyword evidence="5 6" id="KW-0472">Membrane</keyword>
<dbReference type="Pfam" id="PF03706">
    <property type="entry name" value="LPG_synthase_TM"/>
    <property type="match status" value="1"/>
</dbReference>
<feature type="transmembrane region" description="Helical" evidence="6">
    <location>
        <begin position="82"/>
        <end position="107"/>
    </location>
</feature>
<gene>
    <name evidence="7" type="ordered locus">SGRA_1973</name>
</gene>
<dbReference type="Proteomes" id="UP000007519">
    <property type="component" value="Chromosome"/>
</dbReference>
<dbReference type="EMBL" id="CP002831">
    <property type="protein sequence ID" value="AFC24704.1"/>
    <property type="molecule type" value="Genomic_DNA"/>
</dbReference>
<evidence type="ECO:0000256" key="1">
    <source>
        <dbReference type="ARBA" id="ARBA00004651"/>
    </source>
</evidence>
<organism evidence="7 8">
    <name type="scientific">Saprospira grandis (strain Lewin)</name>
    <dbReference type="NCBI Taxonomy" id="984262"/>
    <lineage>
        <taxon>Bacteria</taxon>
        <taxon>Pseudomonadati</taxon>
        <taxon>Bacteroidota</taxon>
        <taxon>Saprospiria</taxon>
        <taxon>Saprospirales</taxon>
        <taxon>Saprospiraceae</taxon>
        <taxon>Saprospira</taxon>
    </lineage>
</organism>
<keyword evidence="3 6" id="KW-0812">Transmembrane</keyword>
<accession>H6L266</accession>
<feature type="transmembrane region" description="Helical" evidence="6">
    <location>
        <begin position="171"/>
        <end position="191"/>
    </location>
</feature>